<feature type="domain" description="Xylanolytic transcriptional activator regulatory" evidence="8">
    <location>
        <begin position="93"/>
        <end position="281"/>
    </location>
</feature>
<keyword evidence="10" id="KW-1185">Reference proteome</keyword>
<dbReference type="GeneID" id="36578089"/>
<dbReference type="GO" id="GO:0000785">
    <property type="term" value="C:chromatin"/>
    <property type="evidence" value="ECO:0007669"/>
    <property type="project" value="TreeGrafter"/>
</dbReference>
<keyword evidence="4" id="KW-0863">Zinc-finger</keyword>
<accession>A0A2T3B8X6</accession>
<evidence type="ECO:0000313" key="10">
    <source>
        <dbReference type="Proteomes" id="UP000241818"/>
    </source>
</evidence>
<dbReference type="OrthoDB" id="654211at2759"/>
<feature type="region of interest" description="Disordered" evidence="7">
    <location>
        <begin position="1"/>
        <end position="87"/>
    </location>
</feature>
<reference evidence="9 10" key="1">
    <citation type="journal article" date="2018" name="New Phytol.">
        <title>Comparative genomics and transcriptomics depict ericoid mycorrhizal fungi as versatile saprotrophs and plant mutualists.</title>
        <authorList>
            <person name="Martino E."/>
            <person name="Morin E."/>
            <person name="Grelet G.A."/>
            <person name="Kuo A."/>
            <person name="Kohler A."/>
            <person name="Daghino S."/>
            <person name="Barry K.W."/>
            <person name="Cichocki N."/>
            <person name="Clum A."/>
            <person name="Dockter R.B."/>
            <person name="Hainaut M."/>
            <person name="Kuo R.C."/>
            <person name="LaButti K."/>
            <person name="Lindahl B.D."/>
            <person name="Lindquist E.A."/>
            <person name="Lipzen A."/>
            <person name="Khouja H.R."/>
            <person name="Magnuson J."/>
            <person name="Murat C."/>
            <person name="Ohm R.A."/>
            <person name="Singer S.W."/>
            <person name="Spatafora J.W."/>
            <person name="Wang M."/>
            <person name="Veneault-Fourrey C."/>
            <person name="Henrissat B."/>
            <person name="Grigoriev I.V."/>
            <person name="Martin F.M."/>
            <person name="Perotto S."/>
        </authorList>
    </citation>
    <scope>NUCLEOTIDE SEQUENCE [LARGE SCALE GENOMIC DNA]</scope>
    <source>
        <strain evidence="9 10">ATCC 22711</strain>
    </source>
</reference>
<protein>
    <recommendedName>
        <fullName evidence="8">Xylanolytic transcriptional activator regulatory domain-containing protein</fullName>
    </recommendedName>
</protein>
<feature type="compositionally biased region" description="Polar residues" evidence="7">
    <location>
        <begin position="1"/>
        <end position="14"/>
    </location>
</feature>
<comment type="subcellular location">
    <subcellularLocation>
        <location evidence="1">Nucleus</location>
    </subcellularLocation>
</comment>
<dbReference type="RefSeq" id="XP_024723384.1">
    <property type="nucleotide sequence ID" value="XM_024870008.1"/>
</dbReference>
<feature type="compositionally biased region" description="Pro residues" evidence="7">
    <location>
        <begin position="26"/>
        <end position="35"/>
    </location>
</feature>
<dbReference type="EMBL" id="KZ679008">
    <property type="protein sequence ID" value="PSS23338.1"/>
    <property type="molecule type" value="Genomic_DNA"/>
</dbReference>
<dbReference type="GO" id="GO:0008270">
    <property type="term" value="F:zinc ion binding"/>
    <property type="evidence" value="ECO:0007669"/>
    <property type="project" value="UniProtKB-KW"/>
</dbReference>
<dbReference type="PANTHER" id="PTHR40626">
    <property type="entry name" value="MIP31509P"/>
    <property type="match status" value="1"/>
</dbReference>
<dbReference type="STRING" id="857342.A0A2T3B8X6"/>
<proteinExistence type="predicted"/>
<dbReference type="PANTHER" id="PTHR40626:SF11">
    <property type="entry name" value="ZINC FINGER PROTEIN YPR022C"/>
    <property type="match status" value="1"/>
</dbReference>
<keyword evidence="5" id="KW-0862">Zinc</keyword>
<evidence type="ECO:0000259" key="8">
    <source>
        <dbReference type="Pfam" id="PF04082"/>
    </source>
</evidence>
<dbReference type="GO" id="GO:0000981">
    <property type="term" value="F:DNA-binding transcription factor activity, RNA polymerase II-specific"/>
    <property type="evidence" value="ECO:0007669"/>
    <property type="project" value="InterPro"/>
</dbReference>
<organism evidence="9 10">
    <name type="scientific">Amorphotheca resinae ATCC 22711</name>
    <dbReference type="NCBI Taxonomy" id="857342"/>
    <lineage>
        <taxon>Eukaryota</taxon>
        <taxon>Fungi</taxon>
        <taxon>Dikarya</taxon>
        <taxon>Ascomycota</taxon>
        <taxon>Pezizomycotina</taxon>
        <taxon>Leotiomycetes</taxon>
        <taxon>Helotiales</taxon>
        <taxon>Amorphothecaceae</taxon>
        <taxon>Amorphotheca</taxon>
    </lineage>
</organism>
<evidence type="ECO:0000256" key="3">
    <source>
        <dbReference type="ARBA" id="ARBA00022737"/>
    </source>
</evidence>
<gene>
    <name evidence="9" type="ORF">M430DRAFT_97098</name>
</gene>
<dbReference type="GO" id="GO:0005634">
    <property type="term" value="C:nucleus"/>
    <property type="evidence" value="ECO:0007669"/>
    <property type="project" value="UniProtKB-SubCell"/>
</dbReference>
<dbReference type="CDD" id="cd12148">
    <property type="entry name" value="fungal_TF_MHR"/>
    <property type="match status" value="1"/>
</dbReference>
<evidence type="ECO:0000256" key="4">
    <source>
        <dbReference type="ARBA" id="ARBA00022771"/>
    </source>
</evidence>
<dbReference type="GO" id="GO:0000978">
    <property type="term" value="F:RNA polymerase II cis-regulatory region sequence-specific DNA binding"/>
    <property type="evidence" value="ECO:0007669"/>
    <property type="project" value="InterPro"/>
</dbReference>
<evidence type="ECO:0000313" key="9">
    <source>
        <dbReference type="EMBL" id="PSS23338.1"/>
    </source>
</evidence>
<evidence type="ECO:0000256" key="6">
    <source>
        <dbReference type="ARBA" id="ARBA00023242"/>
    </source>
</evidence>
<dbReference type="GO" id="GO:0006351">
    <property type="term" value="P:DNA-templated transcription"/>
    <property type="evidence" value="ECO:0007669"/>
    <property type="project" value="InterPro"/>
</dbReference>
<name>A0A2T3B8X6_AMORE</name>
<evidence type="ECO:0000256" key="7">
    <source>
        <dbReference type="SAM" id="MobiDB-lite"/>
    </source>
</evidence>
<dbReference type="InParanoid" id="A0A2T3B8X6"/>
<evidence type="ECO:0000256" key="2">
    <source>
        <dbReference type="ARBA" id="ARBA00022723"/>
    </source>
</evidence>
<keyword evidence="3" id="KW-0677">Repeat</keyword>
<dbReference type="AlphaFoldDB" id="A0A2T3B8X6"/>
<keyword evidence="2" id="KW-0479">Metal-binding</keyword>
<dbReference type="InterPro" id="IPR007219">
    <property type="entry name" value="XnlR_reg_dom"/>
</dbReference>
<feature type="compositionally biased region" description="Basic and acidic residues" evidence="7">
    <location>
        <begin position="53"/>
        <end position="67"/>
    </location>
</feature>
<evidence type="ECO:0000256" key="5">
    <source>
        <dbReference type="ARBA" id="ARBA00022833"/>
    </source>
</evidence>
<dbReference type="Proteomes" id="UP000241818">
    <property type="component" value="Unassembled WGS sequence"/>
</dbReference>
<dbReference type="Pfam" id="PF04082">
    <property type="entry name" value="Fungal_trans"/>
    <property type="match status" value="1"/>
</dbReference>
<evidence type="ECO:0000256" key="1">
    <source>
        <dbReference type="ARBA" id="ARBA00004123"/>
    </source>
</evidence>
<keyword evidence="6" id="KW-0539">Nucleus</keyword>
<dbReference type="InterPro" id="IPR051059">
    <property type="entry name" value="VerF-like"/>
</dbReference>
<sequence length="623" mass="69566">MNQPLASSALTIDQTPLPDNEFPGIIPTPAPPPPSAAFQGKTNGLIDWSSLRIQKDQPDPMHVEPKPRVSQPSSASGDENPCPQPEGSTQKYLDAYFTYFHHRWTIIHAPTFDDKTHPPVVLSSMCMIGAWLSGTQDSRELAAAMHDRLVAHIVPRLLQASSSDKLQESLSMALCQGSLLNMIYGLYCGVERIISKVVILRNILVAVLREVGFFRPEVSYDNPKSFLPFRMTKLGERQRLAAYLFKVDSYLNIVRGQPAILTAEELHYTLPATFSLHNAAGLDIFETRYSIEPAIRSQTTLCDMVQDAALDAAAPVEGLMLAEDIQLGICALQPRIWHLLVRRTDTPDLSSAIEMDALRRNLESWKRLLIRIPTAQPDASSFSREQHLAMRYYYGTEDQSKDGWQSVVSYRQRSLVYDATMLYHVFSLHLYANIRILSQLAEDARPDNSKAPYEDVNSQAKTRRETYAREWAKAPNSRRALCHAAAALASYNSLSALVNKTIDPISHVALSAGALVVWAFCSFSSHVCEACVPRSQIHSIYAQLPEVELTRWAEIKAEPVLERERETWIEVGGGLATLIGLKLCRCSLDILVSQYYSCLPEGWNVADTIAPGIWKAPDTIMEV</sequence>